<dbReference type="RefSeq" id="WP_066088069.1">
    <property type="nucleotide sequence ID" value="NZ_CP017476.1"/>
</dbReference>
<dbReference type="InterPro" id="IPR000123">
    <property type="entry name" value="Reverse_transcriptase_msDNA"/>
</dbReference>
<dbReference type="OrthoDB" id="7055795at2"/>
<dbReference type="CDD" id="cd03487">
    <property type="entry name" value="RT_Bac_retron_II"/>
    <property type="match status" value="1"/>
</dbReference>
<dbReference type="EC" id="2.7.7.49" evidence="1"/>
<dbReference type="KEGG" id="hyl:LPB072_10065"/>
<keyword evidence="3" id="KW-0548">Nucleotidyltransferase</keyword>
<evidence type="ECO:0000256" key="6">
    <source>
        <dbReference type="ARBA" id="ARBA00022918"/>
    </source>
</evidence>
<evidence type="ECO:0000256" key="7">
    <source>
        <dbReference type="ARBA" id="ARBA00023118"/>
    </source>
</evidence>
<evidence type="ECO:0000256" key="5">
    <source>
        <dbReference type="ARBA" id="ARBA00022842"/>
    </source>
</evidence>
<dbReference type="Pfam" id="PF00078">
    <property type="entry name" value="RVT_1"/>
    <property type="match status" value="1"/>
</dbReference>
<proteinExistence type="inferred from homology"/>
<comment type="similarity">
    <text evidence="8">Belongs to the bacterial reverse transcriptase family.</text>
</comment>
<evidence type="ECO:0000313" key="12">
    <source>
        <dbReference type="EMBL" id="OAD42708.1"/>
    </source>
</evidence>
<dbReference type="AlphaFoldDB" id="A0A167IGJ6"/>
<dbReference type="PROSITE" id="PS50878">
    <property type="entry name" value="RT_POL"/>
    <property type="match status" value="1"/>
</dbReference>
<keyword evidence="4" id="KW-0479">Metal-binding</keyword>
<evidence type="ECO:0000313" key="14">
    <source>
        <dbReference type="Proteomes" id="UP000185680"/>
    </source>
</evidence>
<accession>A0A167IGJ6</accession>
<evidence type="ECO:0000259" key="10">
    <source>
        <dbReference type="PROSITE" id="PS50878"/>
    </source>
</evidence>
<dbReference type="GO" id="GO:0046872">
    <property type="term" value="F:metal ion binding"/>
    <property type="evidence" value="ECO:0007669"/>
    <property type="project" value="UniProtKB-KW"/>
</dbReference>
<evidence type="ECO:0000256" key="8">
    <source>
        <dbReference type="ARBA" id="ARBA00034120"/>
    </source>
</evidence>
<evidence type="ECO:0000256" key="3">
    <source>
        <dbReference type="ARBA" id="ARBA00022695"/>
    </source>
</evidence>
<dbReference type="Proteomes" id="UP000185657">
    <property type="component" value="Unassembled WGS sequence"/>
</dbReference>
<gene>
    <name evidence="11" type="ORF">LPB072_10065</name>
    <name evidence="12" type="ORF">LPB72_07305</name>
</gene>
<keyword evidence="2" id="KW-0808">Transferase</keyword>
<dbReference type="PANTHER" id="PTHR34047:SF7">
    <property type="entry name" value="RNA-DIRECTED DNA POLYMERASE"/>
    <property type="match status" value="1"/>
</dbReference>
<keyword evidence="13" id="KW-1185">Reference proteome</keyword>
<evidence type="ECO:0000313" key="11">
    <source>
        <dbReference type="EMBL" id="AOW13147.1"/>
    </source>
</evidence>
<dbReference type="PANTHER" id="PTHR34047">
    <property type="entry name" value="NUCLEAR INTRON MATURASE 1, MITOCHONDRIAL-RELATED"/>
    <property type="match status" value="1"/>
</dbReference>
<feature type="domain" description="Reverse transcriptase" evidence="10">
    <location>
        <begin position="1"/>
        <end position="256"/>
    </location>
</feature>
<keyword evidence="7" id="KW-0051">Antiviral defense</keyword>
<reference evidence="11 14" key="2">
    <citation type="submission" date="2016-10" db="EMBL/GenBank/DDBJ databases">
        <title>Hydorgenophaga sp. LPB0072 isolated from gastropod.</title>
        <authorList>
            <person name="Kim E."/>
            <person name="Yi H."/>
        </authorList>
    </citation>
    <scope>NUCLEOTIDE SEQUENCE [LARGE SCALE GENOMIC DNA]</scope>
    <source>
        <strain evidence="11 14">LPB0072</strain>
    </source>
</reference>
<dbReference type="PRINTS" id="PR00866">
    <property type="entry name" value="RNADNAPOLMS"/>
</dbReference>
<dbReference type="Proteomes" id="UP000185680">
    <property type="component" value="Chromosome"/>
</dbReference>
<keyword evidence="6" id="KW-0695">RNA-directed DNA polymerase</keyword>
<reference evidence="12 13" key="1">
    <citation type="submission" date="2016-02" db="EMBL/GenBank/DDBJ databases">
        <title>Draft genome sequence of Hydrogenophaga sp. LPB0072.</title>
        <authorList>
            <person name="Shin S.-K."/>
            <person name="Yi H."/>
        </authorList>
    </citation>
    <scope>NUCLEOTIDE SEQUENCE [LARGE SCALE GENOMIC DNA]</scope>
    <source>
        <strain evidence="12 13">LPB0072</strain>
    </source>
</reference>
<protein>
    <recommendedName>
        <fullName evidence="1">RNA-directed DNA polymerase</fullName>
        <ecNumber evidence="1">2.7.7.49</ecNumber>
    </recommendedName>
</protein>
<dbReference type="EMBL" id="CP017476">
    <property type="protein sequence ID" value="AOW13147.1"/>
    <property type="molecule type" value="Genomic_DNA"/>
</dbReference>
<evidence type="ECO:0000256" key="1">
    <source>
        <dbReference type="ARBA" id="ARBA00012493"/>
    </source>
</evidence>
<dbReference type="EMBL" id="LVWD01000007">
    <property type="protein sequence ID" value="OAD42708.1"/>
    <property type="molecule type" value="Genomic_DNA"/>
</dbReference>
<dbReference type="GO" id="GO:0051607">
    <property type="term" value="P:defense response to virus"/>
    <property type="evidence" value="ECO:0007669"/>
    <property type="project" value="UniProtKB-KW"/>
</dbReference>
<dbReference type="GO" id="GO:0003964">
    <property type="term" value="F:RNA-directed DNA polymerase activity"/>
    <property type="evidence" value="ECO:0007669"/>
    <property type="project" value="UniProtKB-KW"/>
</dbReference>
<dbReference type="SUPFAM" id="SSF56672">
    <property type="entry name" value="DNA/RNA polymerases"/>
    <property type="match status" value="1"/>
</dbReference>
<name>A0A167IGJ6_9BURK</name>
<organism evidence="11 14">
    <name type="scientific">Hydrogenophaga crassostreae</name>
    <dbReference type="NCBI Taxonomy" id="1763535"/>
    <lineage>
        <taxon>Bacteria</taxon>
        <taxon>Pseudomonadati</taxon>
        <taxon>Pseudomonadota</taxon>
        <taxon>Betaproteobacteria</taxon>
        <taxon>Burkholderiales</taxon>
        <taxon>Comamonadaceae</taxon>
        <taxon>Hydrogenophaga</taxon>
    </lineage>
</organism>
<keyword evidence="5" id="KW-0460">Magnesium</keyword>
<evidence type="ECO:0000256" key="9">
    <source>
        <dbReference type="ARBA" id="ARBA00048173"/>
    </source>
</evidence>
<evidence type="ECO:0000256" key="4">
    <source>
        <dbReference type="ARBA" id="ARBA00022723"/>
    </source>
</evidence>
<evidence type="ECO:0000313" key="13">
    <source>
        <dbReference type="Proteomes" id="UP000185657"/>
    </source>
</evidence>
<comment type="catalytic activity">
    <reaction evidence="9">
        <text>DNA(n) + a 2'-deoxyribonucleoside 5'-triphosphate = DNA(n+1) + diphosphate</text>
        <dbReference type="Rhea" id="RHEA:22508"/>
        <dbReference type="Rhea" id="RHEA-COMP:17339"/>
        <dbReference type="Rhea" id="RHEA-COMP:17340"/>
        <dbReference type="ChEBI" id="CHEBI:33019"/>
        <dbReference type="ChEBI" id="CHEBI:61560"/>
        <dbReference type="ChEBI" id="CHEBI:173112"/>
        <dbReference type="EC" id="2.7.7.49"/>
    </reaction>
</comment>
<dbReference type="InterPro" id="IPR043502">
    <property type="entry name" value="DNA/RNA_pol_sf"/>
</dbReference>
<dbReference type="InterPro" id="IPR000477">
    <property type="entry name" value="RT_dom"/>
</dbReference>
<dbReference type="GO" id="GO:0003723">
    <property type="term" value="F:RNA binding"/>
    <property type="evidence" value="ECO:0007669"/>
    <property type="project" value="InterPro"/>
</dbReference>
<sequence>MDEALEAMPERFREGIQQVMQPLVERGLPPALSVGVVATLFGLSIPFIRAISLNPGKYYREFTIRKGKKDRRISAPKVALKLLQSWIGTHLSHSVKLDDCVFGFVPGRNGVIEAARRHSEARWVYSLDLRDFFPSVKIDRVESALVELGYSINSASFIATLCTLNQALPQGSPASPVLSNLVFANTDKALVQIATEEGVRYTRYADDLVFSGQGIVPPLLQDRVCACLVDHGWEIAPEKESLVELPKRLKVHGLLVHGVTPRLTKGYRNRIRAYRHLFAAEKIQPADLDKVKGHLSYALQVEKVPQ</sequence>
<dbReference type="STRING" id="1763535.LPB072_10065"/>
<evidence type="ECO:0000256" key="2">
    <source>
        <dbReference type="ARBA" id="ARBA00022679"/>
    </source>
</evidence>
<dbReference type="InterPro" id="IPR051083">
    <property type="entry name" value="GrpII_Intron_Splice-Mob/Def"/>
</dbReference>